<sequence>MTTSFPEYAKIQTDSFQEAPSAVMRRTQMDRGVPKQTRFQTDVLVTVSFTALFLTLADQQAFDDWYYTDAGMGTVWFDWLDPRANVTRSVRVVGNSLGPLKQLQPLAVGLGSRSIQLEYLKRL</sequence>
<name>A0ABU1PJM3_9BURK</name>
<proteinExistence type="predicted"/>
<reference evidence="1 2" key="1">
    <citation type="submission" date="2023-07" db="EMBL/GenBank/DDBJ databases">
        <title>Sorghum-associated microbial communities from plants grown in Nebraska, USA.</title>
        <authorList>
            <person name="Schachtman D."/>
        </authorList>
    </citation>
    <scope>NUCLEOTIDE SEQUENCE [LARGE SCALE GENOMIC DNA]</scope>
    <source>
        <strain evidence="1 2">596</strain>
    </source>
</reference>
<dbReference type="EMBL" id="JAVDSJ010000005">
    <property type="protein sequence ID" value="MDR6585523.1"/>
    <property type="molecule type" value="Genomic_DNA"/>
</dbReference>
<comment type="caution">
    <text evidence="1">The sequence shown here is derived from an EMBL/GenBank/DDBJ whole genome shotgun (WGS) entry which is preliminary data.</text>
</comment>
<dbReference type="RefSeq" id="WP_310011343.1">
    <property type="nucleotide sequence ID" value="NZ_JAVDSJ010000005.1"/>
</dbReference>
<keyword evidence="2" id="KW-1185">Reference proteome</keyword>
<evidence type="ECO:0000313" key="2">
    <source>
        <dbReference type="Proteomes" id="UP001260715"/>
    </source>
</evidence>
<accession>A0ABU1PJM3</accession>
<evidence type="ECO:0000313" key="1">
    <source>
        <dbReference type="EMBL" id="MDR6585523.1"/>
    </source>
</evidence>
<dbReference type="Proteomes" id="UP001260715">
    <property type="component" value="Unassembled WGS sequence"/>
</dbReference>
<organism evidence="1 2">
    <name type="scientific">Herbaspirillum frisingense</name>
    <dbReference type="NCBI Taxonomy" id="92645"/>
    <lineage>
        <taxon>Bacteria</taxon>
        <taxon>Pseudomonadati</taxon>
        <taxon>Pseudomonadota</taxon>
        <taxon>Betaproteobacteria</taxon>
        <taxon>Burkholderiales</taxon>
        <taxon>Oxalobacteraceae</taxon>
        <taxon>Herbaspirillum</taxon>
    </lineage>
</organism>
<protein>
    <submittedName>
        <fullName evidence="1">Uncharacterized protein</fullName>
    </submittedName>
</protein>
<gene>
    <name evidence="1" type="ORF">J2W50_003741</name>
</gene>